<dbReference type="SUPFAM" id="SSF53474">
    <property type="entry name" value="alpha/beta-Hydrolases"/>
    <property type="match status" value="1"/>
</dbReference>
<feature type="domain" description="Serine aminopeptidase S33" evidence="3">
    <location>
        <begin position="35"/>
        <end position="276"/>
    </location>
</feature>
<dbReference type="InterPro" id="IPR022742">
    <property type="entry name" value="Hydrolase_4"/>
</dbReference>
<dbReference type="EMBL" id="MVHE01000053">
    <property type="protein sequence ID" value="ORA14952.1"/>
    <property type="molecule type" value="Genomic_DNA"/>
</dbReference>
<name>A0A1W9ZGU6_MYCAN</name>
<keyword evidence="2 4" id="KW-0378">Hydrolase</keyword>
<comment type="similarity">
    <text evidence="1">Belongs to the AB hydrolase superfamily.</text>
</comment>
<dbReference type="PANTHER" id="PTHR22946:SF9">
    <property type="entry name" value="POLYKETIDE TRANSFERASE AF380"/>
    <property type="match status" value="1"/>
</dbReference>
<sequence length="305" mass="32399">MAQRADVSFSSGPASGSNRISAWLYRPTGEDDVPLLVMAHGLGAVRTMRLDAYAERFSAAGYACLVFDYRNFGDSEGEPRQLLDIRMQLADWAAAVAYAHTLPGIDHSRIAVWGTSFGGGHVITTAARVPGIAAAIAQCPFTDGIASLRAINPVTVARLTAAAVRDLVGARAGRPPLLIATAGKPGELAAMTAPDAYPGYLSLVPADAQLRNEIAARIALQVAIYRPGRDAKQVSCPILFCVCENDSVAPAGPTLRYAAQAPRGEVKRYPEGHFDIYLDDAFERVIADQISFLDKHLKPAPAKGA</sequence>
<evidence type="ECO:0000313" key="4">
    <source>
        <dbReference type="EMBL" id="ORA14952.1"/>
    </source>
</evidence>
<dbReference type="PANTHER" id="PTHR22946">
    <property type="entry name" value="DIENELACTONE HYDROLASE DOMAIN-CONTAINING PROTEIN-RELATED"/>
    <property type="match status" value="1"/>
</dbReference>
<proteinExistence type="inferred from homology"/>
<accession>A0A1W9ZGU6</accession>
<evidence type="ECO:0000256" key="2">
    <source>
        <dbReference type="ARBA" id="ARBA00022801"/>
    </source>
</evidence>
<evidence type="ECO:0000256" key="1">
    <source>
        <dbReference type="ARBA" id="ARBA00008645"/>
    </source>
</evidence>
<dbReference type="Gene3D" id="3.40.50.1820">
    <property type="entry name" value="alpha/beta hydrolase"/>
    <property type="match status" value="1"/>
</dbReference>
<dbReference type="GO" id="GO:0052689">
    <property type="term" value="F:carboxylic ester hydrolase activity"/>
    <property type="evidence" value="ECO:0007669"/>
    <property type="project" value="UniProtKB-ARBA"/>
</dbReference>
<dbReference type="Pfam" id="PF12146">
    <property type="entry name" value="Hydrolase_4"/>
    <property type="match status" value="1"/>
</dbReference>
<evidence type="ECO:0000259" key="3">
    <source>
        <dbReference type="Pfam" id="PF12146"/>
    </source>
</evidence>
<comment type="caution">
    <text evidence="4">The sequence shown here is derived from an EMBL/GenBank/DDBJ whole genome shotgun (WGS) entry which is preliminary data.</text>
</comment>
<dbReference type="RefSeq" id="WP_083115446.1">
    <property type="nucleotide sequence ID" value="NZ_JACKTS010000040.1"/>
</dbReference>
<evidence type="ECO:0000313" key="5">
    <source>
        <dbReference type="Proteomes" id="UP000192284"/>
    </source>
</evidence>
<dbReference type="InterPro" id="IPR029058">
    <property type="entry name" value="AB_hydrolase_fold"/>
</dbReference>
<dbReference type="AlphaFoldDB" id="A0A1W9ZGU6"/>
<protein>
    <submittedName>
        <fullName evidence="4">Alpha/beta hydrolase</fullName>
    </submittedName>
</protein>
<keyword evidence="5" id="KW-1185">Reference proteome</keyword>
<organism evidence="4 5">
    <name type="scientific">Mycobacterium angelicum</name>
    <dbReference type="NCBI Taxonomy" id="470074"/>
    <lineage>
        <taxon>Bacteria</taxon>
        <taxon>Bacillati</taxon>
        <taxon>Actinomycetota</taxon>
        <taxon>Actinomycetes</taxon>
        <taxon>Mycobacteriales</taxon>
        <taxon>Mycobacteriaceae</taxon>
        <taxon>Mycobacterium</taxon>
    </lineage>
</organism>
<reference evidence="4 5" key="1">
    <citation type="submission" date="2017-02" db="EMBL/GenBank/DDBJ databases">
        <title>The new phylogeny of genus Mycobacterium.</title>
        <authorList>
            <person name="Tortoli E."/>
            <person name="Trovato A."/>
            <person name="Cirillo D.M."/>
        </authorList>
    </citation>
    <scope>NUCLEOTIDE SEQUENCE [LARGE SCALE GENOMIC DNA]</scope>
    <source>
        <strain evidence="4 5">DSM 45057</strain>
    </source>
</reference>
<dbReference type="InterPro" id="IPR050261">
    <property type="entry name" value="FrsA_esterase"/>
</dbReference>
<dbReference type="OrthoDB" id="5902829at2"/>
<dbReference type="Proteomes" id="UP000192284">
    <property type="component" value="Unassembled WGS sequence"/>
</dbReference>
<gene>
    <name evidence="4" type="ORF">BST12_22435</name>
</gene>